<dbReference type="EMBL" id="JAPDFW010000140">
    <property type="protein sequence ID" value="KAJ5066569.1"/>
    <property type="molecule type" value="Genomic_DNA"/>
</dbReference>
<dbReference type="AlphaFoldDB" id="A0A9Q0R5A5"/>
<dbReference type="Gene3D" id="1.25.40.20">
    <property type="entry name" value="Ankyrin repeat-containing domain"/>
    <property type="match status" value="1"/>
</dbReference>
<protein>
    <submittedName>
        <fullName evidence="2">Speckle-type poz protein</fullName>
    </submittedName>
</protein>
<accession>A0A9Q0R5A5</accession>
<proteinExistence type="predicted"/>
<feature type="domain" description="BTB" evidence="1">
    <location>
        <begin position="362"/>
        <end position="428"/>
    </location>
</feature>
<dbReference type="Pfam" id="PF00651">
    <property type="entry name" value="BTB"/>
    <property type="match status" value="1"/>
</dbReference>
<gene>
    <name evidence="2" type="ORF">M0811_13506</name>
</gene>
<dbReference type="InterPro" id="IPR000210">
    <property type="entry name" value="BTB/POZ_dom"/>
</dbReference>
<comment type="caution">
    <text evidence="2">The sequence shown here is derived from an EMBL/GenBank/DDBJ whole genome shotgun (WGS) entry which is preliminary data.</text>
</comment>
<name>A0A9Q0R5A5_ANAIG</name>
<dbReference type="Gene3D" id="3.30.710.10">
    <property type="entry name" value="Potassium Channel Kv1.1, Chain A"/>
    <property type="match status" value="1"/>
</dbReference>
<dbReference type="PROSITE" id="PS50097">
    <property type="entry name" value="BTB"/>
    <property type="match status" value="1"/>
</dbReference>
<reference evidence="2" key="1">
    <citation type="submission" date="2022-10" db="EMBL/GenBank/DDBJ databases">
        <title>Novel sulphate-reducing endosymbionts in the free-living metamonad Anaeramoeba.</title>
        <authorList>
            <person name="Jerlstrom-Hultqvist J."/>
            <person name="Cepicka I."/>
            <person name="Gallot-Lavallee L."/>
            <person name="Salas-Leiva D."/>
            <person name="Curtis B.A."/>
            <person name="Zahonova K."/>
            <person name="Pipaliya S."/>
            <person name="Dacks J."/>
            <person name="Roger A.J."/>
        </authorList>
    </citation>
    <scope>NUCLEOTIDE SEQUENCE</scope>
    <source>
        <strain evidence="2">BMAN</strain>
    </source>
</reference>
<organism evidence="2 3">
    <name type="scientific">Anaeramoeba ignava</name>
    <name type="common">Anaerobic marine amoeba</name>
    <dbReference type="NCBI Taxonomy" id="1746090"/>
    <lineage>
        <taxon>Eukaryota</taxon>
        <taxon>Metamonada</taxon>
        <taxon>Anaeramoebidae</taxon>
        <taxon>Anaeramoeba</taxon>
    </lineage>
</organism>
<dbReference type="CDD" id="cd18186">
    <property type="entry name" value="BTB_POZ_ZBTB_KLHL-like"/>
    <property type="match status" value="1"/>
</dbReference>
<dbReference type="SUPFAM" id="SSF54695">
    <property type="entry name" value="POZ domain"/>
    <property type="match status" value="1"/>
</dbReference>
<evidence type="ECO:0000313" key="2">
    <source>
        <dbReference type="EMBL" id="KAJ5066569.1"/>
    </source>
</evidence>
<dbReference type="InterPro" id="IPR036770">
    <property type="entry name" value="Ankyrin_rpt-contain_sf"/>
</dbReference>
<dbReference type="SUPFAM" id="SSF48403">
    <property type="entry name" value="Ankyrin repeat"/>
    <property type="match status" value="1"/>
</dbReference>
<dbReference type="InterPro" id="IPR011333">
    <property type="entry name" value="SKP1/BTB/POZ_sf"/>
</dbReference>
<dbReference type="Proteomes" id="UP001149090">
    <property type="component" value="Unassembled WGS sequence"/>
</dbReference>
<evidence type="ECO:0000259" key="1">
    <source>
        <dbReference type="PROSITE" id="PS50097"/>
    </source>
</evidence>
<evidence type="ECO:0000313" key="3">
    <source>
        <dbReference type="Proteomes" id="UP001149090"/>
    </source>
</evidence>
<sequence length="490" mass="57754">MFSENYYFSSFLENKLKNSLDIEEIYKILDSNNVKKKNLFNSLCLNRLVNLQMLRNFYFKNENELGNLNSLFCLLRNPSVEIELIKFLVEKGAKISELGKDIHAICQNSSITPEILKYLIENGSVLNQKIESKTELHFLFENKKVNLELVKILIESGSFVFDQNLNLIGILLQNHIYPTEETYAIINYLISKGVDPIQKDISNRKPSFNTQDMMMKQFLDTYYSYNQDFLNFFRIQKFGDSKINDFLVHKTLIEIRTGKTVGELSDLLAKHSNKQIKMIFKYLYCGLETNIQDSDLIDEGSDDENIEDNTLISILETDVQIPTQITEKKTSLELIEEIGIKIPHNLTLQEQFGKLFQKQDTKDFVIKINEQEIKVHKLILEIRSELFRQLFTLSQDDSSYTQDFTGRSFNVIDLFVKFLYTDQISDQEFFALSEDEQKSFDFDFFVDYFQLNRNSRLFYFKERFQKIEKEKKKELKFFANENLEKAKNDN</sequence>
<keyword evidence="3" id="KW-1185">Reference proteome</keyword>